<keyword evidence="2" id="KW-1185">Reference proteome</keyword>
<proteinExistence type="predicted"/>
<protein>
    <submittedName>
        <fullName evidence="1">Uncharacterized protein</fullName>
    </submittedName>
</protein>
<dbReference type="AlphaFoldDB" id="A0AAD6VP23"/>
<dbReference type="EMBL" id="JARJCW010000012">
    <property type="protein sequence ID" value="KAJ7218620.1"/>
    <property type="molecule type" value="Genomic_DNA"/>
</dbReference>
<organism evidence="1 2">
    <name type="scientific">Mycena pura</name>
    <dbReference type="NCBI Taxonomy" id="153505"/>
    <lineage>
        <taxon>Eukaryota</taxon>
        <taxon>Fungi</taxon>
        <taxon>Dikarya</taxon>
        <taxon>Basidiomycota</taxon>
        <taxon>Agaricomycotina</taxon>
        <taxon>Agaricomycetes</taxon>
        <taxon>Agaricomycetidae</taxon>
        <taxon>Agaricales</taxon>
        <taxon>Marasmiineae</taxon>
        <taxon>Mycenaceae</taxon>
        <taxon>Mycena</taxon>
    </lineage>
</organism>
<reference evidence="1" key="1">
    <citation type="submission" date="2023-03" db="EMBL/GenBank/DDBJ databases">
        <title>Massive genome expansion in bonnet fungi (Mycena s.s.) driven by repeated elements and novel gene families across ecological guilds.</title>
        <authorList>
            <consortium name="Lawrence Berkeley National Laboratory"/>
            <person name="Harder C.B."/>
            <person name="Miyauchi S."/>
            <person name="Viragh M."/>
            <person name="Kuo A."/>
            <person name="Thoen E."/>
            <person name="Andreopoulos B."/>
            <person name="Lu D."/>
            <person name="Skrede I."/>
            <person name="Drula E."/>
            <person name="Henrissat B."/>
            <person name="Morin E."/>
            <person name="Kohler A."/>
            <person name="Barry K."/>
            <person name="LaButti K."/>
            <person name="Morin E."/>
            <person name="Salamov A."/>
            <person name="Lipzen A."/>
            <person name="Mereny Z."/>
            <person name="Hegedus B."/>
            <person name="Baldrian P."/>
            <person name="Stursova M."/>
            <person name="Weitz H."/>
            <person name="Taylor A."/>
            <person name="Grigoriev I.V."/>
            <person name="Nagy L.G."/>
            <person name="Martin F."/>
            <person name="Kauserud H."/>
        </authorList>
    </citation>
    <scope>NUCLEOTIDE SEQUENCE</scope>
    <source>
        <strain evidence="1">9144</strain>
    </source>
</reference>
<evidence type="ECO:0000313" key="2">
    <source>
        <dbReference type="Proteomes" id="UP001219525"/>
    </source>
</evidence>
<name>A0AAD6VP23_9AGAR</name>
<accession>A0AAD6VP23</accession>
<sequence length="456" mass="52198">MHLISENVFKNLITLWTGDFKGIETGDEDYKLPSAIVNAIGDACVVAGDTTPAAFGARVPNLATQLHYYTAESYTSFLTLLGPVLLRNRFSRPKYYTHYRDLVYIYEDCVSMSSDREYVDTTLRAKIVDWVQRYEKYYYQYEADRLPVCVLTLHAMLHIPDDIINAGPMWCYWNYVTERYVGSVARVSKSRKNPYASFARRLRDIAQNAAIKVRYGLQRELDLSDRASELQNGMEFDECELYILYLVFYPNSACIDEGISIHKPHVLSTVTPLVRKAIMNYLLRSFELSADEAAALIPEKLSQWGKISFSDGGDTIRAAELVQQSERNMTRDASFLKYSHDVDKNRNRPRMPVVFERKIAYGQLLRIIDFKAHFPRAPARHLLLALIHPVQVSYYTSNPSTPYYQDGKFKPLEVIDVDDVSCLVARVPDHATGPRRWGICERADAMRAGDEGEGEQ</sequence>
<evidence type="ECO:0000313" key="1">
    <source>
        <dbReference type="EMBL" id="KAJ7218620.1"/>
    </source>
</evidence>
<dbReference type="Proteomes" id="UP001219525">
    <property type="component" value="Unassembled WGS sequence"/>
</dbReference>
<gene>
    <name evidence="1" type="ORF">GGX14DRAFT_356905</name>
</gene>
<comment type="caution">
    <text evidence="1">The sequence shown here is derived from an EMBL/GenBank/DDBJ whole genome shotgun (WGS) entry which is preliminary data.</text>
</comment>